<gene>
    <name evidence="3" type="ORF">IC234_08490</name>
</gene>
<keyword evidence="1" id="KW-0547">Nucleotide-binding</keyword>
<protein>
    <submittedName>
        <fullName evidence="3">ATP-grasp domain-containing protein</fullName>
    </submittedName>
</protein>
<dbReference type="Gene3D" id="3.30.470.20">
    <property type="entry name" value="ATP-grasp fold, B domain"/>
    <property type="match status" value="1"/>
</dbReference>
<evidence type="ECO:0000259" key="2">
    <source>
        <dbReference type="PROSITE" id="PS50975"/>
    </source>
</evidence>
<evidence type="ECO:0000313" key="3">
    <source>
        <dbReference type="EMBL" id="MBD2722165.1"/>
    </source>
</evidence>
<keyword evidence="1" id="KW-0067">ATP-binding</keyword>
<feature type="domain" description="ATP-grasp" evidence="2">
    <location>
        <begin position="122"/>
        <end position="306"/>
    </location>
</feature>
<organism evidence="3 4">
    <name type="scientific">Hymenobacter armeniacus</name>
    <dbReference type="NCBI Taxonomy" id="2771358"/>
    <lineage>
        <taxon>Bacteria</taxon>
        <taxon>Pseudomonadati</taxon>
        <taxon>Bacteroidota</taxon>
        <taxon>Cytophagia</taxon>
        <taxon>Cytophagales</taxon>
        <taxon>Hymenobacteraceae</taxon>
        <taxon>Hymenobacter</taxon>
    </lineage>
</organism>
<dbReference type="RefSeq" id="WP_190923455.1">
    <property type="nucleotide sequence ID" value="NZ_JACXAC010000003.1"/>
</dbReference>
<accession>A0ABR8JSU8</accession>
<dbReference type="InterPro" id="IPR005479">
    <property type="entry name" value="CPAse_ATP-bd"/>
</dbReference>
<evidence type="ECO:0000256" key="1">
    <source>
        <dbReference type="PROSITE-ProRule" id="PRU00409"/>
    </source>
</evidence>
<evidence type="ECO:0000313" key="4">
    <source>
        <dbReference type="Proteomes" id="UP000606003"/>
    </source>
</evidence>
<dbReference type="PROSITE" id="PS00866">
    <property type="entry name" value="CPSASE_1"/>
    <property type="match status" value="1"/>
</dbReference>
<comment type="caution">
    <text evidence="3">The sequence shown here is derived from an EMBL/GenBank/DDBJ whole genome shotgun (WGS) entry which is preliminary data.</text>
</comment>
<sequence length="369" mass="41238">MEKLIVLVLEGEYRLTAAVLFCLSRDERMVVHMVSRDATSPFRYSRYVRSHHRQPQGAFDADFVPFVQQVAARTAAQVLLPIDVEGMRFCIAHHPALETALRVLPLPSAHAYEIAADKSWLAGFMRRHDIPGPVTITNIGQHLPEQLATLRFPVLLKPTGGEGGLGIELFREAAPLLERIAQLPPGAKYIVQTYLEGYDIDCNVLYKDGQLLAYSVQRGLLPAANAYAPTQAIEFVKNDAVLAVVDRLMTALHWNGVAHLDLRYDADSGAINVIEINPRFWLTVVGSAVTAKVNFPVLACLAALNRPVARPAFALGRYIPFNNFLKYKYLSRLRDKVRFTFGNTSLMSFLGDPLPKLFCLFNRHSVRIE</sequence>
<keyword evidence="4" id="KW-1185">Reference proteome</keyword>
<proteinExistence type="predicted"/>
<dbReference type="PROSITE" id="PS50975">
    <property type="entry name" value="ATP_GRASP"/>
    <property type="match status" value="1"/>
</dbReference>
<dbReference type="SUPFAM" id="SSF56059">
    <property type="entry name" value="Glutathione synthetase ATP-binding domain-like"/>
    <property type="match status" value="1"/>
</dbReference>
<dbReference type="Gene3D" id="3.30.1490.20">
    <property type="entry name" value="ATP-grasp fold, A domain"/>
    <property type="match status" value="1"/>
</dbReference>
<dbReference type="Proteomes" id="UP000606003">
    <property type="component" value="Unassembled WGS sequence"/>
</dbReference>
<dbReference type="InterPro" id="IPR011761">
    <property type="entry name" value="ATP-grasp"/>
</dbReference>
<dbReference type="Pfam" id="PF15632">
    <property type="entry name" value="ATPgrasp_Ter"/>
    <property type="match status" value="1"/>
</dbReference>
<reference evidence="3 4" key="1">
    <citation type="submission" date="2020-09" db="EMBL/GenBank/DDBJ databases">
        <authorList>
            <person name="Kim M.K."/>
        </authorList>
    </citation>
    <scope>NUCLEOTIDE SEQUENCE [LARGE SCALE GENOMIC DNA]</scope>
    <source>
        <strain evidence="3 4">BT189</strain>
    </source>
</reference>
<name>A0ABR8JSU8_9BACT</name>
<dbReference type="InterPro" id="IPR013815">
    <property type="entry name" value="ATP_grasp_subdomain_1"/>
</dbReference>
<dbReference type="EMBL" id="JACXAC010000003">
    <property type="protein sequence ID" value="MBD2722165.1"/>
    <property type="molecule type" value="Genomic_DNA"/>
</dbReference>